<dbReference type="PATRIC" id="fig|36861.3.peg.1234"/>
<comment type="caution">
    <text evidence="3">The sequence shown here is derived from an EMBL/GenBank/DDBJ whole genome shotgun (WGS) entry which is preliminary data.</text>
</comment>
<keyword evidence="2" id="KW-0418">Kinase</keyword>
<dbReference type="RefSeq" id="WP_059754516.1">
    <property type="nucleotide sequence ID" value="NZ_LDUG01000020.1"/>
</dbReference>
<evidence type="ECO:0008006" key="5">
    <source>
        <dbReference type="Google" id="ProtNLM"/>
    </source>
</evidence>
<keyword evidence="4" id="KW-1185">Reference proteome</keyword>
<accession>A0A106BPG4</accession>
<dbReference type="EMBL" id="LDUG01000020">
    <property type="protein sequence ID" value="KVW96216.1"/>
    <property type="molecule type" value="Genomic_DNA"/>
</dbReference>
<dbReference type="GO" id="GO:0016301">
    <property type="term" value="F:kinase activity"/>
    <property type="evidence" value="ECO:0007669"/>
    <property type="project" value="UniProtKB-UniRule"/>
</dbReference>
<evidence type="ECO:0000313" key="4">
    <source>
        <dbReference type="Proteomes" id="UP000064243"/>
    </source>
</evidence>
<dbReference type="SUPFAM" id="SSF56112">
    <property type="entry name" value="Protein kinase-like (PK-like)"/>
    <property type="match status" value="1"/>
</dbReference>
<dbReference type="PANTHER" id="PTHR12149:SF8">
    <property type="entry name" value="PROTEIN-RIBULOSAMINE 3-KINASE"/>
    <property type="match status" value="1"/>
</dbReference>
<evidence type="ECO:0000313" key="3">
    <source>
        <dbReference type="EMBL" id="KVW96216.1"/>
    </source>
</evidence>
<reference evidence="3 4" key="1">
    <citation type="journal article" date="2015" name="Appl. Environ. Microbiol.">
        <title>Aerobic and Anaerobic Thiosulfate Oxidation by a Cold-Adapted, Subglacial Chemoautotroph.</title>
        <authorList>
            <person name="Harrold Z.R."/>
            <person name="Skidmore M.L."/>
            <person name="Hamilton T.L."/>
            <person name="Desch L."/>
            <person name="Amada K."/>
            <person name="van Gelder W."/>
            <person name="Glover K."/>
            <person name="Roden E.E."/>
            <person name="Boyd E.S."/>
        </authorList>
    </citation>
    <scope>NUCLEOTIDE SEQUENCE [LARGE SCALE GENOMIC DNA]</scope>
    <source>
        <strain evidence="3 4">RG</strain>
    </source>
</reference>
<keyword evidence="2" id="KW-0808">Transferase</keyword>
<organism evidence="3 4">
    <name type="scientific">Thiobacillus denitrificans</name>
    <dbReference type="NCBI Taxonomy" id="36861"/>
    <lineage>
        <taxon>Bacteria</taxon>
        <taxon>Pseudomonadati</taxon>
        <taxon>Pseudomonadota</taxon>
        <taxon>Betaproteobacteria</taxon>
        <taxon>Nitrosomonadales</taxon>
        <taxon>Thiobacillaceae</taxon>
        <taxon>Thiobacillus</taxon>
    </lineage>
</organism>
<evidence type="ECO:0000256" key="1">
    <source>
        <dbReference type="ARBA" id="ARBA00009460"/>
    </source>
</evidence>
<protein>
    <recommendedName>
        <fullName evidence="5">Fructosamine kinase</fullName>
    </recommendedName>
</protein>
<dbReference type="PIRSF" id="PIRSF006221">
    <property type="entry name" value="Ketosamine-3-kinase"/>
    <property type="match status" value="1"/>
</dbReference>
<proteinExistence type="inferred from homology"/>
<evidence type="ECO:0000256" key="2">
    <source>
        <dbReference type="PIRNR" id="PIRNR006221"/>
    </source>
</evidence>
<dbReference type="Pfam" id="PF03881">
    <property type="entry name" value="Fructosamin_kin"/>
    <property type="match status" value="1"/>
</dbReference>
<dbReference type="PANTHER" id="PTHR12149">
    <property type="entry name" value="FRUCTOSAMINE 3 KINASE-RELATED PROTEIN"/>
    <property type="match status" value="1"/>
</dbReference>
<name>A0A106BPG4_THIDE</name>
<dbReference type="Gene3D" id="3.90.1200.10">
    <property type="match status" value="1"/>
</dbReference>
<dbReference type="Proteomes" id="UP000064243">
    <property type="component" value="Unassembled WGS sequence"/>
</dbReference>
<dbReference type="AlphaFoldDB" id="A0A106BPG4"/>
<dbReference type="InterPro" id="IPR011009">
    <property type="entry name" value="Kinase-like_dom_sf"/>
</dbReference>
<dbReference type="InterPro" id="IPR016477">
    <property type="entry name" value="Fructo-/Ketosamine-3-kinase"/>
</dbReference>
<dbReference type="OrthoDB" id="5291879at2"/>
<comment type="similarity">
    <text evidence="1 2">Belongs to the fructosamine kinase family.</text>
</comment>
<sequence>MSVFHRELAAAISRASGTPFVAEDSRAIRGGDISEAFTLSDGTRMFFVKTQPATRIEVFEMEAVGLAELAAANAVRVPQVICLGVASGQAYLVLEYLPLQSHGDAAQLGRQLAQQHRVSAAQFGCARDNWIGATPQPNAWMGEWVEFWREQRLGFQLKLASQNGYGGTLQRDGEMLMAGLGDFFTGYRPQPSLLHGDLWGGNHGFLADGAPVIFDPAVYFGDRECDLAMSELFGGFAPDFNAGYRDAWPLDAGYAVRRTLYNLYHILNHANMFGGSYAAQAQRMMAQLLAQIR</sequence>
<gene>
    <name evidence="3" type="ORF">ABW22_07935</name>
</gene>
<dbReference type="Gene3D" id="3.30.200.20">
    <property type="entry name" value="Phosphorylase Kinase, domain 1"/>
    <property type="match status" value="1"/>
</dbReference>